<dbReference type="Gene3D" id="1.10.418.60">
    <property type="entry name" value="Ncd80 complex, Nuf2 subunit"/>
    <property type="match status" value="1"/>
</dbReference>
<comment type="caution">
    <text evidence="11">The sequence shown here is derived from an EMBL/GenBank/DDBJ whole genome shotgun (WGS) entry which is preliminary data.</text>
</comment>
<comment type="similarity">
    <text evidence="2">Belongs to the NUF2 family.</text>
</comment>
<dbReference type="GO" id="GO:0005876">
    <property type="term" value="C:spindle microtubule"/>
    <property type="evidence" value="ECO:0007669"/>
    <property type="project" value="EnsemblFungi"/>
</dbReference>
<dbReference type="GO" id="GO:0031262">
    <property type="term" value="C:Ndc80 complex"/>
    <property type="evidence" value="ECO:0007669"/>
    <property type="project" value="EnsemblFungi"/>
</dbReference>
<keyword evidence="3" id="KW-0158">Chromosome</keyword>
<dbReference type="VEuPathDB" id="FungiDB:GVI51_J11385"/>
<feature type="domain" description="Kinetochore protein Nuf2 N-terminal" evidence="10">
    <location>
        <begin position="6"/>
        <end position="155"/>
    </location>
</feature>
<evidence type="ECO:0000313" key="12">
    <source>
        <dbReference type="EMBL" id="KTB09899.1"/>
    </source>
</evidence>
<sequence>MATPTQDIFPLLDLEELVICLQSCDFAMATEEHIARPTSQYVITLYKQIIENFMGISPEQVLAEQLSSRQNTEGNDESTSVDMFDGPYRETLQMLTLNKICYKFFENVGINDFNIVDLYKPEAYRTRRLLSAVVNYARFREERMFDCNQFIIQMEEMLDELKSKFDDFNYLKAQLTAIEDDDEKTPGELEDLLQKNKVLETNLKKLTILQEKLSIDYNNYKMKKQELLRELEKNSFTLIELESKKERLMNYNDDDQDLQNSLNNSIDRLTEEKKKQIGYVSKLEGNVSNLKVTVDTLEKAIEHIYDILRLLSTDLQESHRAELNIEGIKGPLTEKRTRLKNLLESNVIYKYDVLKEQLNVAETEYQRINEEHYRETLENKKLIQELEGKYNNIIHNKMQEAEVYIENEITEKKIKILQSELNDIQIQFNNEIDNIELHYSTLVGHINNYMKKLITALNNH</sequence>
<reference evidence="11 13" key="1">
    <citation type="submission" date="2015-10" db="EMBL/GenBank/DDBJ databases">
        <title>Draft genomes sequences of Candida glabrata isolates 1A, 1B, 2A, 2B, 3A and 3B.</title>
        <authorList>
            <person name="Haavelsrud O.E."/>
            <person name="Gaustad P."/>
        </authorList>
    </citation>
    <scope>NUCLEOTIDE SEQUENCE [LARGE SCALE GENOMIC DNA]</scope>
    <source>
        <strain evidence="11">910700640</strain>
    </source>
</reference>
<organism evidence="11 13">
    <name type="scientific">Candida glabrata</name>
    <name type="common">Yeast</name>
    <name type="synonym">Torulopsis glabrata</name>
    <dbReference type="NCBI Taxonomy" id="5478"/>
    <lineage>
        <taxon>Eukaryota</taxon>
        <taxon>Fungi</taxon>
        <taxon>Dikarya</taxon>
        <taxon>Ascomycota</taxon>
        <taxon>Saccharomycotina</taxon>
        <taxon>Saccharomycetes</taxon>
        <taxon>Saccharomycetales</taxon>
        <taxon>Saccharomycetaceae</taxon>
        <taxon>Nakaseomyces</taxon>
    </lineage>
</organism>
<dbReference type="VEuPathDB" id="FungiDB:GWK60_J11363"/>
<dbReference type="EMBL" id="LLZZ01000185">
    <property type="protein sequence ID" value="KTA95223.1"/>
    <property type="molecule type" value="Genomic_DNA"/>
</dbReference>
<dbReference type="VEuPathDB" id="FungiDB:B1J91_J11572g"/>
<dbReference type="GO" id="GO:0051301">
    <property type="term" value="P:cell division"/>
    <property type="evidence" value="ECO:0007669"/>
    <property type="project" value="UniProtKB-KW"/>
</dbReference>
<evidence type="ECO:0000256" key="2">
    <source>
        <dbReference type="ARBA" id="ARBA00005498"/>
    </source>
</evidence>
<evidence type="ECO:0000256" key="3">
    <source>
        <dbReference type="ARBA" id="ARBA00022454"/>
    </source>
</evidence>
<keyword evidence="7" id="KW-0131">Cell cycle</keyword>
<dbReference type="InterPro" id="IPR005549">
    <property type="entry name" value="Kinetochore_Nuf2_N"/>
</dbReference>
<evidence type="ECO:0000313" key="13">
    <source>
        <dbReference type="Proteomes" id="UP000054886"/>
    </source>
</evidence>
<evidence type="ECO:0000256" key="7">
    <source>
        <dbReference type="ARBA" id="ARBA00023306"/>
    </source>
</evidence>
<evidence type="ECO:0000256" key="8">
    <source>
        <dbReference type="ARBA" id="ARBA00023328"/>
    </source>
</evidence>
<dbReference type="OrthoDB" id="8194677at2759"/>
<dbReference type="Pfam" id="PF03800">
    <property type="entry name" value="Nuf2"/>
    <property type="match status" value="1"/>
</dbReference>
<protein>
    <submittedName>
        <fullName evidence="11">Putative kinetochore protein NUF2</fullName>
    </submittedName>
</protein>
<dbReference type="VEuPathDB" id="FungiDB:GW608_J11407"/>
<dbReference type="GO" id="GO:0008017">
    <property type="term" value="F:microtubule binding"/>
    <property type="evidence" value="ECO:0007669"/>
    <property type="project" value="EnsemblFungi"/>
</dbReference>
<dbReference type="EMBL" id="LLZZ01000075">
    <property type="protein sequence ID" value="KTB09899.1"/>
    <property type="molecule type" value="Genomic_DNA"/>
</dbReference>
<feature type="coiled-coil region" evidence="9">
    <location>
        <begin position="189"/>
        <end position="300"/>
    </location>
</feature>
<evidence type="ECO:0000256" key="1">
    <source>
        <dbReference type="ARBA" id="ARBA00004584"/>
    </source>
</evidence>
<comment type="subcellular location">
    <subcellularLocation>
        <location evidence="1">Chromosome</location>
        <location evidence="1">Centromere</location>
    </subcellularLocation>
</comment>
<evidence type="ECO:0000256" key="4">
    <source>
        <dbReference type="ARBA" id="ARBA00022618"/>
    </source>
</evidence>
<keyword evidence="8" id="KW-0137">Centromere</keyword>
<dbReference type="GO" id="GO:0007059">
    <property type="term" value="P:chromosome segregation"/>
    <property type="evidence" value="ECO:0007669"/>
    <property type="project" value="EnsemblFungi"/>
</dbReference>
<evidence type="ECO:0000256" key="6">
    <source>
        <dbReference type="ARBA" id="ARBA00023054"/>
    </source>
</evidence>
<name>A0A0W0C769_CANGB</name>
<gene>
    <name evidence="12" type="ORF">AO440_004894</name>
    <name evidence="11" type="ORF">AO440_005528</name>
</gene>
<accession>A0A0W0C769</accession>
<proteinExistence type="inferred from homology"/>
<dbReference type="Proteomes" id="UP000054886">
    <property type="component" value="Unassembled WGS sequence"/>
</dbReference>
<dbReference type="GO" id="GO:0005816">
    <property type="term" value="C:spindle pole body"/>
    <property type="evidence" value="ECO:0007669"/>
    <property type="project" value="EnsemblFungi"/>
</dbReference>
<dbReference type="SMR" id="A0A0W0C769"/>
<evidence type="ECO:0000313" key="11">
    <source>
        <dbReference type="EMBL" id="KTA95223.1"/>
    </source>
</evidence>
<keyword evidence="4" id="KW-0132">Cell division</keyword>
<keyword evidence="5" id="KW-0498">Mitosis</keyword>
<evidence type="ECO:0000256" key="9">
    <source>
        <dbReference type="SAM" id="Coils"/>
    </source>
</evidence>
<dbReference type="InterPro" id="IPR038275">
    <property type="entry name" value="Nuf2_N_sf"/>
</dbReference>
<dbReference type="VEuPathDB" id="FungiDB:CAGL0J11572g"/>
<keyword evidence="6 9" id="KW-0175">Coiled coil</keyword>
<dbReference type="AlphaFoldDB" id="A0A0W0C769"/>
<evidence type="ECO:0000259" key="10">
    <source>
        <dbReference type="Pfam" id="PF03800"/>
    </source>
</evidence>
<dbReference type="OMA" id="TKIIEWD"/>
<evidence type="ECO:0000256" key="5">
    <source>
        <dbReference type="ARBA" id="ARBA00022776"/>
    </source>
</evidence>